<dbReference type="RefSeq" id="WP_196110599.1">
    <property type="nucleotide sequence ID" value="NZ_CP064943.1"/>
</dbReference>
<evidence type="ECO:0000256" key="1">
    <source>
        <dbReference type="SAM" id="Phobius"/>
    </source>
</evidence>
<dbReference type="Proteomes" id="UP000594430">
    <property type="component" value="Chromosome"/>
</dbReference>
<proteinExistence type="predicted"/>
<accession>A0A7S9Q4A1</accession>
<feature type="transmembrane region" description="Helical" evidence="1">
    <location>
        <begin position="67"/>
        <end position="90"/>
    </location>
</feature>
<sequence length="115" mass="12916">MRKIITFFHRIFFLALTLMIIALLIAVVSRAGLSAPEYMGMTAATALLFILSHISRPKKEDGGIYNLISSMISGIFKTITFILVGITNFFNFVNEELEPFTKGGEEHDKKSNKKE</sequence>
<organism evidence="2 3">
    <name type="scientific">Pseudomonas fulva</name>
    <dbReference type="NCBI Taxonomy" id="47880"/>
    <lineage>
        <taxon>Bacteria</taxon>
        <taxon>Pseudomonadati</taxon>
        <taxon>Pseudomonadota</taxon>
        <taxon>Gammaproteobacteria</taxon>
        <taxon>Pseudomonadales</taxon>
        <taxon>Pseudomonadaceae</taxon>
        <taxon>Pseudomonas</taxon>
    </lineage>
</organism>
<keyword evidence="1" id="KW-1133">Transmembrane helix</keyword>
<dbReference type="EMBL" id="CP064946">
    <property type="protein sequence ID" value="QPH50673.1"/>
    <property type="molecule type" value="Genomic_DNA"/>
</dbReference>
<protein>
    <submittedName>
        <fullName evidence="2">Uncharacterized protein</fullName>
    </submittedName>
</protein>
<name>A0A7S9Q4A1_9PSED</name>
<feature type="transmembrane region" description="Helical" evidence="1">
    <location>
        <begin position="38"/>
        <end position="55"/>
    </location>
</feature>
<keyword evidence="1" id="KW-0472">Membrane</keyword>
<reference evidence="2 3" key="1">
    <citation type="submission" date="2020-11" db="EMBL/GenBank/DDBJ databases">
        <title>Pseudomonas fulva producing VIM-24.</title>
        <authorList>
            <person name="Liu S."/>
        </authorList>
    </citation>
    <scope>NUCLEOTIDE SEQUENCE [LARGE SCALE GENOMIC DNA]</scope>
    <source>
        <strain evidence="2 3">ZDHY414</strain>
    </source>
</reference>
<keyword evidence="1" id="KW-0812">Transmembrane</keyword>
<gene>
    <name evidence="2" type="ORF">IZU98_08235</name>
</gene>
<evidence type="ECO:0000313" key="2">
    <source>
        <dbReference type="EMBL" id="QPH50673.1"/>
    </source>
</evidence>
<dbReference type="AlphaFoldDB" id="A0A7S9Q4A1"/>
<feature type="transmembrane region" description="Helical" evidence="1">
    <location>
        <begin position="12"/>
        <end position="32"/>
    </location>
</feature>
<evidence type="ECO:0000313" key="3">
    <source>
        <dbReference type="Proteomes" id="UP000594430"/>
    </source>
</evidence>